<proteinExistence type="predicted"/>
<evidence type="ECO:0000313" key="3">
    <source>
        <dbReference type="Proteomes" id="UP000494115"/>
    </source>
</evidence>
<organism evidence="2 3">
    <name type="scientific">Pararobbsia alpina</name>
    <dbReference type="NCBI Taxonomy" id="621374"/>
    <lineage>
        <taxon>Bacteria</taxon>
        <taxon>Pseudomonadati</taxon>
        <taxon>Pseudomonadota</taxon>
        <taxon>Betaproteobacteria</taxon>
        <taxon>Burkholderiales</taxon>
        <taxon>Burkholderiaceae</taxon>
        <taxon>Pararobbsia</taxon>
    </lineage>
</organism>
<protein>
    <submittedName>
        <fullName evidence="2">Uncharacterized protein</fullName>
    </submittedName>
</protein>
<dbReference type="EMBL" id="CADIKM010000072">
    <property type="protein sequence ID" value="CAB3805420.1"/>
    <property type="molecule type" value="Genomic_DNA"/>
</dbReference>
<sequence length="124" mass="14595">MPHRARLHLDELAQIWNENSSPVVLQLLWEIHRLQSTIRRAQQVREMIRTPPVAVPAIVWQAFEQELDGEPCLTDNPTERQKKKINRWAERLQAEREHEERKKPRTEVDPSLGPLTAFFASDRS</sequence>
<evidence type="ECO:0000313" key="2">
    <source>
        <dbReference type="EMBL" id="CAB3805420.1"/>
    </source>
</evidence>
<name>A0A6S7C0M1_9BURK</name>
<accession>A0A6S7C0M1</accession>
<dbReference type="RefSeq" id="WP_175108192.1">
    <property type="nucleotide sequence ID" value="NZ_CADIKM010000072.1"/>
</dbReference>
<dbReference type="Proteomes" id="UP000494115">
    <property type="component" value="Unassembled WGS sequence"/>
</dbReference>
<keyword evidence="3" id="KW-1185">Reference proteome</keyword>
<dbReference type="AlphaFoldDB" id="A0A6S7C0M1"/>
<reference evidence="2 3" key="1">
    <citation type="submission" date="2020-04" db="EMBL/GenBank/DDBJ databases">
        <authorList>
            <person name="De Canck E."/>
        </authorList>
    </citation>
    <scope>NUCLEOTIDE SEQUENCE [LARGE SCALE GENOMIC DNA]</scope>
    <source>
        <strain evidence="2 3">LMG 28138</strain>
    </source>
</reference>
<evidence type="ECO:0000256" key="1">
    <source>
        <dbReference type="SAM" id="MobiDB-lite"/>
    </source>
</evidence>
<feature type="region of interest" description="Disordered" evidence="1">
    <location>
        <begin position="92"/>
        <end position="124"/>
    </location>
</feature>
<feature type="compositionally biased region" description="Basic and acidic residues" evidence="1">
    <location>
        <begin position="92"/>
        <end position="108"/>
    </location>
</feature>
<gene>
    <name evidence="2" type="ORF">LMG28138_05662</name>
</gene>